<keyword evidence="1" id="KW-0472">Membrane</keyword>
<name>A0ABV3SV23_9ACTN</name>
<protein>
    <submittedName>
        <fullName evidence="3">TadE/TadG family type IV pilus assembly protein</fullName>
    </submittedName>
</protein>
<evidence type="ECO:0000256" key="1">
    <source>
        <dbReference type="SAM" id="Phobius"/>
    </source>
</evidence>
<sequence length="165" mass="17299">MAIRTRLRRGDRGAAAVEFAIVVPLLLAVLSGILDYGFYFNNSISVRQGVREAARQGVVQTAAAGSCASQVGYMAQLACTADLAIGPVGGAAYSKVFYTSWATGQTLTVCSMVSTKAVVGLVPYPKDGWTTSRTDMSIEVTSTTPAGDTSFAQQLPEGASWSWCA</sequence>
<reference evidence="3 4" key="1">
    <citation type="submission" date="2024-07" db="EMBL/GenBank/DDBJ databases">
        <authorList>
            <person name="Lee S."/>
            <person name="Kang M."/>
        </authorList>
    </citation>
    <scope>NUCLEOTIDE SEQUENCE [LARGE SCALE GENOMIC DNA]</scope>
    <source>
        <strain evidence="3 4">DS6</strain>
    </source>
</reference>
<feature type="domain" description="TadE-like" evidence="2">
    <location>
        <begin position="13"/>
        <end position="55"/>
    </location>
</feature>
<keyword evidence="1" id="KW-0812">Transmembrane</keyword>
<gene>
    <name evidence="3" type="ORF">AB3X52_02300</name>
</gene>
<dbReference type="RefSeq" id="WP_367991123.1">
    <property type="nucleotide sequence ID" value="NZ_JBFPJR010000003.1"/>
</dbReference>
<organism evidence="3 4">
    <name type="scientific">Nocardioides eburneus</name>
    <dbReference type="NCBI Taxonomy" id="3231482"/>
    <lineage>
        <taxon>Bacteria</taxon>
        <taxon>Bacillati</taxon>
        <taxon>Actinomycetota</taxon>
        <taxon>Actinomycetes</taxon>
        <taxon>Propionibacteriales</taxon>
        <taxon>Nocardioidaceae</taxon>
        <taxon>Nocardioides</taxon>
    </lineage>
</organism>
<keyword evidence="4" id="KW-1185">Reference proteome</keyword>
<dbReference type="InterPro" id="IPR012495">
    <property type="entry name" value="TadE-like_dom"/>
</dbReference>
<keyword evidence="1" id="KW-1133">Transmembrane helix</keyword>
<accession>A0ABV3SV23</accession>
<evidence type="ECO:0000313" key="3">
    <source>
        <dbReference type="EMBL" id="MEX0426435.1"/>
    </source>
</evidence>
<proteinExistence type="predicted"/>
<evidence type="ECO:0000259" key="2">
    <source>
        <dbReference type="Pfam" id="PF07811"/>
    </source>
</evidence>
<dbReference type="Pfam" id="PF07811">
    <property type="entry name" value="TadE"/>
    <property type="match status" value="1"/>
</dbReference>
<feature type="transmembrane region" description="Helical" evidence="1">
    <location>
        <begin position="12"/>
        <end position="34"/>
    </location>
</feature>
<evidence type="ECO:0000313" key="4">
    <source>
        <dbReference type="Proteomes" id="UP001556631"/>
    </source>
</evidence>
<comment type="caution">
    <text evidence="3">The sequence shown here is derived from an EMBL/GenBank/DDBJ whole genome shotgun (WGS) entry which is preliminary data.</text>
</comment>
<dbReference type="Proteomes" id="UP001556631">
    <property type="component" value="Unassembled WGS sequence"/>
</dbReference>
<dbReference type="EMBL" id="JBFPJR010000003">
    <property type="protein sequence ID" value="MEX0426435.1"/>
    <property type="molecule type" value="Genomic_DNA"/>
</dbReference>